<feature type="compositionally biased region" description="Polar residues" evidence="3">
    <location>
        <begin position="1"/>
        <end position="11"/>
    </location>
</feature>
<accession>A0A8T1NEK0</accession>
<evidence type="ECO:0000256" key="2">
    <source>
        <dbReference type="ARBA" id="ARBA00023027"/>
    </source>
</evidence>
<sequence length="948" mass="109988">MATQSPSSSTSEDTKKRKRDNSSCSEEDEKVITSFPTSSSTPRWKYKVFLSFYGEDTRKNFTDHLYVDLKRKGILVFRDDEALQQGEYISQALLKAIQESQYAIVIFSAKYAFSKWCLMELAEIVEWEEKKKLTILPIFYHVDPSDVRNQSGSFAEAFTAHEKDPKIDKKDTDMWKNALRKASSIAGWNILHRYESIIIQEIGRRLSRELNSRFSRHDYDKLVAIDSHVDKMMELLDMESNDVRFVGIHGMGGVGDWKWFSPGSKVIITSRDSHLLIRNKVNDIYKVEQLETAKALQLFSLSAFDKTHPPKNYMDLSMDFVRYAQGLPLALKVLRRHVLFGRTNIDTWKSVRNQLEAIPNKKIMDVLQISLDGLQEMQKELFLDMACFFRGQHWVDYKFFEVLESFGHYHIDIDVLVENSLISKSKYGLLSMHDLLKELGREIVRCECPDEYGKRSRLFCWEDLCHVLKNDTGTDATKGIVVNFCPETKERLNAKAFSKMTKLRYVKFHHSQTLKWRGNPLKYMPTNELRYLEWSGYPLKSWPSSFQPKNLTVLRMSGSRIKQLWKGSMVLDNLKEFDVSFSKNLIETPDLTRAPNLEKINLEGCKSLCEVHPSIGSRKRLKNLQLQKCSSLEKLPELSKLEWPIYFEARETAITQIPSFNLLPKGFYEVRLEGRKLMRDPTYDIGSLVEYQIEGKFSADVVCIDFDSKREKILDMASGIVGKLYGNVTMISGWSLGFNIPEWVRYKSNGSSVTIDLDGITNPEMGCAFFIVCDSDKFFSLDEEASIYLFKEWDYHFASVSPKLSFERDEEECREECSFEYFLIPRLLDDCLIKTIGFWVYIPAILQFLRVLDIWRRLIKISFETGRYENGSVKFNEAKECGVHLVCPDDGANSEFFNSIAPFRHSGSSDSYSNSDFHHRYSYAIYENIEEAPWPDVMIRRVNQHAPT</sequence>
<dbReference type="PANTHER" id="PTHR11017:SF559">
    <property type="entry name" value="DISEASE RESISTANCE PROTEIN CHL1"/>
    <property type="match status" value="1"/>
</dbReference>
<name>A0A8T1NEK0_CARIL</name>
<protein>
    <recommendedName>
        <fullName evidence="4">TIR domain-containing protein</fullName>
    </recommendedName>
</protein>
<keyword evidence="2" id="KW-0520">NAD</keyword>
<dbReference type="GO" id="GO:0007165">
    <property type="term" value="P:signal transduction"/>
    <property type="evidence" value="ECO:0007669"/>
    <property type="project" value="InterPro"/>
</dbReference>
<evidence type="ECO:0000256" key="1">
    <source>
        <dbReference type="ARBA" id="ARBA00022737"/>
    </source>
</evidence>
<evidence type="ECO:0000313" key="5">
    <source>
        <dbReference type="EMBL" id="KAG6630059.1"/>
    </source>
</evidence>
<feature type="region of interest" description="Disordered" evidence="3">
    <location>
        <begin position="1"/>
        <end position="40"/>
    </location>
</feature>
<dbReference type="AlphaFoldDB" id="A0A8T1NEK0"/>
<dbReference type="InterPro" id="IPR044974">
    <property type="entry name" value="Disease_R_plants"/>
</dbReference>
<organism evidence="5 6">
    <name type="scientific">Carya illinoinensis</name>
    <name type="common">Pecan</name>
    <dbReference type="NCBI Taxonomy" id="32201"/>
    <lineage>
        <taxon>Eukaryota</taxon>
        <taxon>Viridiplantae</taxon>
        <taxon>Streptophyta</taxon>
        <taxon>Embryophyta</taxon>
        <taxon>Tracheophyta</taxon>
        <taxon>Spermatophyta</taxon>
        <taxon>Magnoliopsida</taxon>
        <taxon>eudicotyledons</taxon>
        <taxon>Gunneridae</taxon>
        <taxon>Pentapetalae</taxon>
        <taxon>rosids</taxon>
        <taxon>fabids</taxon>
        <taxon>Fagales</taxon>
        <taxon>Juglandaceae</taxon>
        <taxon>Carya</taxon>
    </lineage>
</organism>
<dbReference type="EMBL" id="CM031822">
    <property type="protein sequence ID" value="KAG6630059.1"/>
    <property type="molecule type" value="Genomic_DNA"/>
</dbReference>
<dbReference type="InterPro" id="IPR000157">
    <property type="entry name" value="TIR_dom"/>
</dbReference>
<keyword evidence="1" id="KW-0677">Repeat</keyword>
<dbReference type="SMART" id="SM00255">
    <property type="entry name" value="TIR"/>
    <property type="match status" value="1"/>
</dbReference>
<comment type="caution">
    <text evidence="5">The sequence shown here is derived from an EMBL/GenBank/DDBJ whole genome shotgun (WGS) entry which is preliminary data.</text>
</comment>
<dbReference type="FunFam" id="3.40.50.10140:FF:000007">
    <property type="entry name" value="Disease resistance protein (TIR-NBS-LRR class)"/>
    <property type="match status" value="1"/>
</dbReference>
<dbReference type="Pfam" id="PF23282">
    <property type="entry name" value="WHD_ROQ1"/>
    <property type="match status" value="1"/>
</dbReference>
<proteinExistence type="predicted"/>
<dbReference type="GO" id="GO:0006952">
    <property type="term" value="P:defense response"/>
    <property type="evidence" value="ECO:0007669"/>
    <property type="project" value="InterPro"/>
</dbReference>
<feature type="domain" description="TIR" evidence="4">
    <location>
        <begin position="44"/>
        <end position="210"/>
    </location>
</feature>
<dbReference type="GO" id="GO:0043531">
    <property type="term" value="F:ADP binding"/>
    <property type="evidence" value="ECO:0007669"/>
    <property type="project" value="InterPro"/>
</dbReference>
<dbReference type="PANTHER" id="PTHR11017">
    <property type="entry name" value="LEUCINE-RICH REPEAT-CONTAINING PROTEIN"/>
    <property type="match status" value="1"/>
</dbReference>
<dbReference type="Pfam" id="PF01582">
    <property type="entry name" value="TIR"/>
    <property type="match status" value="1"/>
</dbReference>
<dbReference type="Proteomes" id="UP000811609">
    <property type="component" value="Chromosome 14"/>
</dbReference>
<evidence type="ECO:0000256" key="3">
    <source>
        <dbReference type="SAM" id="MobiDB-lite"/>
    </source>
</evidence>
<keyword evidence="6" id="KW-1185">Reference proteome</keyword>
<reference evidence="5" key="1">
    <citation type="submission" date="2020-12" db="EMBL/GenBank/DDBJ databases">
        <title>WGS assembly of Carya illinoinensis cv. Pawnee.</title>
        <authorList>
            <person name="Platts A."/>
            <person name="Shu S."/>
            <person name="Wright S."/>
            <person name="Barry K."/>
            <person name="Edger P."/>
            <person name="Pires J.C."/>
            <person name="Schmutz J."/>
        </authorList>
    </citation>
    <scope>NUCLEOTIDE SEQUENCE</scope>
    <source>
        <tissue evidence="5">Leaf</tissue>
    </source>
</reference>
<evidence type="ECO:0000313" key="6">
    <source>
        <dbReference type="Proteomes" id="UP000811609"/>
    </source>
</evidence>
<dbReference type="InterPro" id="IPR058192">
    <property type="entry name" value="WHD_ROQ1-like"/>
</dbReference>
<dbReference type="PROSITE" id="PS50104">
    <property type="entry name" value="TIR"/>
    <property type="match status" value="1"/>
</dbReference>
<gene>
    <name evidence="5" type="ORF">CIPAW_14G128700</name>
</gene>
<evidence type="ECO:0000259" key="4">
    <source>
        <dbReference type="PROSITE" id="PS50104"/>
    </source>
</evidence>